<name>A0ABM0K9L6_APLCA</name>
<dbReference type="InterPro" id="IPR005830">
    <property type="entry name" value="Aerolysn"/>
</dbReference>
<dbReference type="InterPro" id="IPR055267">
    <property type="entry name" value="Aerolysin-like_C"/>
</dbReference>
<accession>A0ABM0K9L6</accession>
<dbReference type="PRINTS" id="PR00754">
    <property type="entry name" value="AEROLYSIN"/>
</dbReference>
<evidence type="ECO:0000259" key="4">
    <source>
        <dbReference type="SMART" id="SM00999"/>
    </source>
</evidence>
<keyword evidence="3" id="KW-0732">Signal</keyword>
<dbReference type="RefSeq" id="XP_005112200.1">
    <property type="nucleotide sequence ID" value="XM_005112143.3"/>
</dbReference>
<dbReference type="PANTHER" id="PTHR34007:SF1">
    <property type="entry name" value="AEROLYSIN-LIKE PROTEIN-RELATED"/>
    <property type="match status" value="1"/>
</dbReference>
<keyword evidence="5" id="KW-1185">Reference proteome</keyword>
<feature type="signal peptide" evidence="3">
    <location>
        <begin position="1"/>
        <end position="26"/>
    </location>
</feature>
<keyword evidence="2" id="KW-1015">Disulfide bond</keyword>
<proteinExistence type="inferred from homology"/>
<dbReference type="Gene3D" id="3.30.412.10">
    <property type="entry name" value="Proaerolysin, chain A, domain 2"/>
    <property type="match status" value="2"/>
</dbReference>
<reference evidence="6" key="1">
    <citation type="submission" date="2025-08" db="UniProtKB">
        <authorList>
            <consortium name="RefSeq"/>
        </authorList>
    </citation>
    <scope>IDENTIFICATION</scope>
</reference>
<dbReference type="SUPFAM" id="SSF56973">
    <property type="entry name" value="Aerolisin/ETX pore-forming domain"/>
    <property type="match status" value="1"/>
</dbReference>
<dbReference type="CDD" id="cd20219">
    <property type="entry name" value="PFM_physalysin-1-like"/>
    <property type="match status" value="1"/>
</dbReference>
<evidence type="ECO:0000256" key="1">
    <source>
        <dbReference type="ARBA" id="ARBA00009831"/>
    </source>
</evidence>
<evidence type="ECO:0000313" key="5">
    <source>
        <dbReference type="Proteomes" id="UP000694888"/>
    </source>
</evidence>
<dbReference type="InterPro" id="IPR053280">
    <property type="entry name" value="Aerolysin-like_pore-former"/>
</dbReference>
<dbReference type="Pfam" id="PF01117">
    <property type="entry name" value="Aerolysin"/>
    <property type="match status" value="1"/>
</dbReference>
<dbReference type="PANTHER" id="PTHR34007">
    <property type="entry name" value="AEROLYSIN-LIKE PROTEIN-RELATED"/>
    <property type="match status" value="1"/>
</dbReference>
<feature type="domain" description="Aerolysin-like C-terminal" evidence="4">
    <location>
        <begin position="200"/>
        <end position="556"/>
    </location>
</feature>
<protein>
    <submittedName>
        <fullName evidence="6">Uncharacterized protein LOC101845516</fullName>
    </submittedName>
</protein>
<evidence type="ECO:0000313" key="6">
    <source>
        <dbReference type="RefSeq" id="XP_005112200.1"/>
    </source>
</evidence>
<dbReference type="Proteomes" id="UP000694888">
    <property type="component" value="Unplaced"/>
</dbReference>
<evidence type="ECO:0000256" key="2">
    <source>
        <dbReference type="ARBA" id="ARBA00023157"/>
    </source>
</evidence>
<dbReference type="GeneID" id="101845516"/>
<gene>
    <name evidence="6" type="primary">LOC101845516</name>
</gene>
<dbReference type="SMART" id="SM00999">
    <property type="entry name" value="Aerolysin"/>
    <property type="match status" value="1"/>
</dbReference>
<feature type="chain" id="PRO_5047393416" evidence="3">
    <location>
        <begin position="27"/>
        <end position="593"/>
    </location>
</feature>
<sequence length="593" mass="66289">MTEVTRLPALSCMPLLLLLVVSVAHGSSCRNSNWWGSFDQKDGLSKCDGGSDYITGLYRSKRLIPDRLGFIEEAKCCPAPSPYTGDKTQVFYANWWASFDQNNRWNTCPAGFFLQGLYRTGTGDRLWDLEEGRCMKPASHPYVHGRCYDHDITLAFDRQGWVRCDNSYFLTGLYRGVCDELYCLEKMRCCKMEPAPSTVDSLASAKRKVMDNTMSDMAYLAHYLGYGWCSGCRAEFVGEDFRKNGDTWVADKTKPCSGEKWDSRLSMSYGDWKFSMEDVVYDQPVLEDLQPESIDSGSVVNNADFPVSHQFSRTQDVIRSVSHTTTDSWKNSHELGVSIGYSSSILTGGFSGGVSYKFNYETSSSSSDSSGAQQKKSFSLTELVDVPAHSAVNWTLILSKTRRTVSYSAKVRIHFSTELRGFLRWGGGYNGASTNYHIQHRGSGSRPTFNYRFGDSSKPFYEALKGESEMMSQPWMWADMKANNRDSQSVIDSLTKEGRYEFTLTGRFEDVQGKDVRVQWGGPPSGAAGNPRQGRELTRQSFPITSHGEIVAKASAADFGQFITRAPIFPTQLITPSPIERGDTWKSVPASGN</sequence>
<organism evidence="5 6">
    <name type="scientific">Aplysia californica</name>
    <name type="common">California sea hare</name>
    <dbReference type="NCBI Taxonomy" id="6500"/>
    <lineage>
        <taxon>Eukaryota</taxon>
        <taxon>Metazoa</taxon>
        <taxon>Spiralia</taxon>
        <taxon>Lophotrochozoa</taxon>
        <taxon>Mollusca</taxon>
        <taxon>Gastropoda</taxon>
        <taxon>Heterobranchia</taxon>
        <taxon>Euthyneura</taxon>
        <taxon>Tectipleura</taxon>
        <taxon>Aplysiida</taxon>
        <taxon>Aplysioidea</taxon>
        <taxon>Aplysiidae</taxon>
        <taxon>Aplysia</taxon>
    </lineage>
</organism>
<comment type="similarity">
    <text evidence="1">Belongs to the aerolysin family.</text>
</comment>
<evidence type="ECO:0000256" key="3">
    <source>
        <dbReference type="SAM" id="SignalP"/>
    </source>
</evidence>